<reference evidence="2" key="1">
    <citation type="submission" date="2020-06" db="EMBL/GenBank/DDBJ databases">
        <title>WGS assembly of Ceratodon purpureus strain R40.</title>
        <authorList>
            <person name="Carey S.B."/>
            <person name="Jenkins J."/>
            <person name="Shu S."/>
            <person name="Lovell J.T."/>
            <person name="Sreedasyam A."/>
            <person name="Maumus F."/>
            <person name="Tiley G.P."/>
            <person name="Fernandez-Pozo N."/>
            <person name="Barry K."/>
            <person name="Chen C."/>
            <person name="Wang M."/>
            <person name="Lipzen A."/>
            <person name="Daum C."/>
            <person name="Saski C.A."/>
            <person name="Payton A.C."/>
            <person name="Mcbreen J.C."/>
            <person name="Conrad R.E."/>
            <person name="Kollar L.M."/>
            <person name="Olsson S."/>
            <person name="Huttunen S."/>
            <person name="Landis J.B."/>
            <person name="Wickett N.J."/>
            <person name="Johnson M.G."/>
            <person name="Rensing S.A."/>
            <person name="Grimwood J."/>
            <person name="Schmutz J."/>
            <person name="Mcdaniel S.F."/>
        </authorList>
    </citation>
    <scope>NUCLEOTIDE SEQUENCE</scope>
    <source>
        <strain evidence="2">R40</strain>
    </source>
</reference>
<feature type="compositionally biased region" description="Basic and acidic residues" evidence="1">
    <location>
        <begin position="11"/>
        <end position="21"/>
    </location>
</feature>
<sequence>MAVEAEEIVEAEDHHPAKEEVGPASGSPQDPVAVSSRPSEAPVRLLREDDVRVREQNRRRRHPMRHRPCLPDVPHASARPNGLSRMISLLPSWSEPASHGLQFHLSASCGYGCGASIELWRWRWRWVASSPNMWLYGRLDKLFPFLLCK</sequence>
<dbReference type="Proteomes" id="UP000822688">
    <property type="component" value="Chromosome 3"/>
</dbReference>
<gene>
    <name evidence="2" type="ORF">KC19_3G160400</name>
</gene>
<feature type="compositionally biased region" description="Basic and acidic residues" evidence="1">
    <location>
        <begin position="45"/>
        <end position="56"/>
    </location>
</feature>
<feature type="compositionally biased region" description="Basic residues" evidence="1">
    <location>
        <begin position="57"/>
        <end position="68"/>
    </location>
</feature>
<dbReference type="EMBL" id="CM026423">
    <property type="protein sequence ID" value="KAG0583751.1"/>
    <property type="molecule type" value="Genomic_DNA"/>
</dbReference>
<feature type="compositionally biased region" description="Acidic residues" evidence="1">
    <location>
        <begin position="1"/>
        <end position="10"/>
    </location>
</feature>
<keyword evidence="3" id="KW-1185">Reference proteome</keyword>
<comment type="caution">
    <text evidence="2">The sequence shown here is derived from an EMBL/GenBank/DDBJ whole genome shotgun (WGS) entry which is preliminary data.</text>
</comment>
<evidence type="ECO:0000313" key="3">
    <source>
        <dbReference type="Proteomes" id="UP000822688"/>
    </source>
</evidence>
<evidence type="ECO:0000256" key="1">
    <source>
        <dbReference type="SAM" id="MobiDB-lite"/>
    </source>
</evidence>
<organism evidence="2 3">
    <name type="scientific">Ceratodon purpureus</name>
    <name type="common">Fire moss</name>
    <name type="synonym">Dicranum purpureum</name>
    <dbReference type="NCBI Taxonomy" id="3225"/>
    <lineage>
        <taxon>Eukaryota</taxon>
        <taxon>Viridiplantae</taxon>
        <taxon>Streptophyta</taxon>
        <taxon>Embryophyta</taxon>
        <taxon>Bryophyta</taxon>
        <taxon>Bryophytina</taxon>
        <taxon>Bryopsida</taxon>
        <taxon>Dicranidae</taxon>
        <taxon>Pseudoditrichales</taxon>
        <taxon>Ditrichaceae</taxon>
        <taxon>Ceratodon</taxon>
    </lineage>
</organism>
<protein>
    <submittedName>
        <fullName evidence="2">Uncharacterized protein</fullName>
    </submittedName>
</protein>
<dbReference type="AlphaFoldDB" id="A0A8T0ILI7"/>
<accession>A0A8T0ILI7</accession>
<feature type="region of interest" description="Disordered" evidence="1">
    <location>
        <begin position="1"/>
        <end position="78"/>
    </location>
</feature>
<evidence type="ECO:0000313" key="2">
    <source>
        <dbReference type="EMBL" id="KAG0583751.1"/>
    </source>
</evidence>
<name>A0A8T0ILI7_CERPU</name>
<proteinExistence type="predicted"/>